<protein>
    <submittedName>
        <fullName evidence="3">Uncharacterized protein</fullName>
    </submittedName>
</protein>
<dbReference type="EMBL" id="MU151101">
    <property type="protein sequence ID" value="KAF9450610.1"/>
    <property type="molecule type" value="Genomic_DNA"/>
</dbReference>
<organism evidence="3 4">
    <name type="scientific">Macrolepiota fuliginosa MF-IS2</name>
    <dbReference type="NCBI Taxonomy" id="1400762"/>
    <lineage>
        <taxon>Eukaryota</taxon>
        <taxon>Fungi</taxon>
        <taxon>Dikarya</taxon>
        <taxon>Basidiomycota</taxon>
        <taxon>Agaricomycotina</taxon>
        <taxon>Agaricomycetes</taxon>
        <taxon>Agaricomycetidae</taxon>
        <taxon>Agaricales</taxon>
        <taxon>Agaricineae</taxon>
        <taxon>Agaricaceae</taxon>
        <taxon>Macrolepiota</taxon>
    </lineage>
</organism>
<gene>
    <name evidence="3" type="ORF">P691DRAFT_810012</name>
</gene>
<evidence type="ECO:0000256" key="1">
    <source>
        <dbReference type="SAM" id="MobiDB-lite"/>
    </source>
</evidence>
<reference evidence="3" key="1">
    <citation type="submission" date="2020-11" db="EMBL/GenBank/DDBJ databases">
        <authorList>
            <consortium name="DOE Joint Genome Institute"/>
            <person name="Ahrendt S."/>
            <person name="Riley R."/>
            <person name="Andreopoulos W."/>
            <person name="Labutti K."/>
            <person name="Pangilinan J."/>
            <person name="Ruiz-Duenas F.J."/>
            <person name="Barrasa J.M."/>
            <person name="Sanchez-Garcia M."/>
            <person name="Camarero S."/>
            <person name="Miyauchi S."/>
            <person name="Serrano A."/>
            <person name="Linde D."/>
            <person name="Babiker R."/>
            <person name="Drula E."/>
            <person name="Ayuso-Fernandez I."/>
            <person name="Pacheco R."/>
            <person name="Padilla G."/>
            <person name="Ferreira P."/>
            <person name="Barriuso J."/>
            <person name="Kellner H."/>
            <person name="Castanera R."/>
            <person name="Alfaro M."/>
            <person name="Ramirez L."/>
            <person name="Pisabarro A.G."/>
            <person name="Kuo A."/>
            <person name="Tritt A."/>
            <person name="Lipzen A."/>
            <person name="He G."/>
            <person name="Yan M."/>
            <person name="Ng V."/>
            <person name="Cullen D."/>
            <person name="Martin F."/>
            <person name="Rosso M.-N."/>
            <person name="Henrissat B."/>
            <person name="Hibbett D."/>
            <person name="Martinez A.T."/>
            <person name="Grigoriev I.V."/>
        </authorList>
    </citation>
    <scope>NUCLEOTIDE SEQUENCE</scope>
    <source>
        <strain evidence="3">MF-IS2</strain>
    </source>
</reference>
<keyword evidence="4" id="KW-1185">Reference proteome</keyword>
<keyword evidence="2" id="KW-0812">Transmembrane</keyword>
<name>A0A9P6C691_9AGAR</name>
<evidence type="ECO:0000313" key="3">
    <source>
        <dbReference type="EMBL" id="KAF9450610.1"/>
    </source>
</evidence>
<feature type="transmembrane region" description="Helical" evidence="2">
    <location>
        <begin position="58"/>
        <end position="80"/>
    </location>
</feature>
<evidence type="ECO:0000313" key="4">
    <source>
        <dbReference type="Proteomes" id="UP000807342"/>
    </source>
</evidence>
<feature type="compositionally biased region" description="Pro residues" evidence="1">
    <location>
        <begin position="1"/>
        <end position="16"/>
    </location>
</feature>
<feature type="region of interest" description="Disordered" evidence="1">
    <location>
        <begin position="637"/>
        <end position="678"/>
    </location>
</feature>
<dbReference type="OrthoDB" id="3351168at2759"/>
<evidence type="ECO:0000256" key="2">
    <source>
        <dbReference type="SAM" id="Phobius"/>
    </source>
</evidence>
<proteinExistence type="predicted"/>
<sequence length="678" mass="73754">MTPSPPTPAPSPPILPQSPYSDPEKGSDIQIDQGVADHPDRRSWLQIWLNDPRHWRPMLIAVGPIHILCFIWIFFGVTFASPVALPDYLALKANAHAQSATMVVSIVATVVASVTTYFFSLAIRYVISIRLSTTATSLDVLTSATRIAQKSLWIHSPKAKWTWVVLFAYLGVSFQTSALTSFLTIRPIPAEHSLIGNDLHMGDPSLLQLARQSTLGLTYYQLTSFFLQNIMIHSLQVERNLSSTFNFNGYTYLTTTGGIQPATIVPTRNQHLTTNANLFAPANLKDPSSAIVGHLNLPLNKTMQLTQQGFTADVDCRIGNSQDQAKYPSTFGGTPLSGTNNFELVLLNVTCPGGQTQLNTNRPVLVETDSDNIGVVFTAACPIPNTSNYDVIIRTTGPYAALDRTVCTISPKVTTVDVIYRNSTQGPMTISVSPAKTETDGSVWGEMAVEMLLFDVLLGQSVIGSAIGNAWLLTPGAQVNTTLPQVMNTYLKAAVEFTGTVVRQLFTQPDSPFIPGGTSGLSSSMQTPIQGTFTLTTAGWSQDRVSSPLFLLPTTVLCLATYGLLVYGIVLARKDKGDFQKEDADFDPTDIVHVIAAHAPETRRNEFKSFSDEQNAYIRQTTVKMHNRQGVRAFEVVPNDGTNGQGTFVNENGEHGARRDSRRAEGVRDSGTGFSSNS</sequence>
<dbReference type="Proteomes" id="UP000807342">
    <property type="component" value="Unassembled WGS sequence"/>
</dbReference>
<dbReference type="AlphaFoldDB" id="A0A9P6C691"/>
<keyword evidence="2" id="KW-0472">Membrane</keyword>
<feature type="transmembrane region" description="Helical" evidence="2">
    <location>
        <begin position="161"/>
        <end position="183"/>
    </location>
</feature>
<feature type="transmembrane region" description="Helical" evidence="2">
    <location>
        <begin position="100"/>
        <end position="123"/>
    </location>
</feature>
<feature type="compositionally biased region" description="Polar residues" evidence="1">
    <location>
        <begin position="640"/>
        <end position="650"/>
    </location>
</feature>
<accession>A0A9P6C691</accession>
<feature type="transmembrane region" description="Helical" evidence="2">
    <location>
        <begin position="550"/>
        <end position="572"/>
    </location>
</feature>
<comment type="caution">
    <text evidence="3">The sequence shown here is derived from an EMBL/GenBank/DDBJ whole genome shotgun (WGS) entry which is preliminary data.</text>
</comment>
<keyword evidence="2" id="KW-1133">Transmembrane helix</keyword>
<feature type="compositionally biased region" description="Basic and acidic residues" evidence="1">
    <location>
        <begin position="652"/>
        <end position="668"/>
    </location>
</feature>
<feature type="region of interest" description="Disordered" evidence="1">
    <location>
        <begin position="1"/>
        <end position="27"/>
    </location>
</feature>